<feature type="domain" description="Amidohydrolase 3" evidence="2">
    <location>
        <begin position="50"/>
        <end position="203"/>
    </location>
</feature>
<dbReference type="PANTHER" id="PTHR11647:SF1">
    <property type="entry name" value="COLLAPSIN RESPONSE MEDIATOR PROTEIN"/>
    <property type="match status" value="1"/>
</dbReference>
<evidence type="ECO:0000313" key="3">
    <source>
        <dbReference type="EMBL" id="QKW93895.1"/>
    </source>
</evidence>
<feature type="compositionally biased region" description="Basic and acidic residues" evidence="1">
    <location>
        <begin position="593"/>
        <end position="607"/>
    </location>
</feature>
<dbReference type="GO" id="GO:0016812">
    <property type="term" value="F:hydrolase activity, acting on carbon-nitrogen (but not peptide) bonds, in cyclic amides"/>
    <property type="evidence" value="ECO:0007669"/>
    <property type="project" value="TreeGrafter"/>
</dbReference>
<dbReference type="SUPFAM" id="SSF51556">
    <property type="entry name" value="Metallo-dependent hydrolases"/>
    <property type="match status" value="1"/>
</dbReference>
<dbReference type="InterPro" id="IPR032466">
    <property type="entry name" value="Metal_Hydrolase"/>
</dbReference>
<accession>A0A7D5BEQ9</accession>
<dbReference type="GO" id="GO:0016811">
    <property type="term" value="F:hydrolase activity, acting on carbon-nitrogen (but not peptide) bonds, in linear amides"/>
    <property type="evidence" value="ECO:0007669"/>
    <property type="project" value="InterPro"/>
</dbReference>
<feature type="region of interest" description="Disordered" evidence="1">
    <location>
        <begin position="588"/>
        <end position="607"/>
    </location>
</feature>
<dbReference type="PANTHER" id="PTHR11647">
    <property type="entry name" value="HYDRANTOINASE/DIHYDROPYRIMIDINASE FAMILY MEMBER"/>
    <property type="match status" value="1"/>
</dbReference>
<dbReference type="Gene3D" id="3.30.1490.130">
    <property type="entry name" value="D-aminoacylase. Domain 3"/>
    <property type="match status" value="1"/>
</dbReference>
<evidence type="ECO:0000256" key="1">
    <source>
        <dbReference type="SAM" id="MobiDB-lite"/>
    </source>
</evidence>
<dbReference type="SUPFAM" id="SSF51338">
    <property type="entry name" value="Composite domain of metallo-dependent hydrolases"/>
    <property type="match status" value="1"/>
</dbReference>
<protein>
    <submittedName>
        <fullName evidence="3">N-acyl-D-glutamate amidohydrolase</fullName>
    </submittedName>
</protein>
<dbReference type="Pfam" id="PF07969">
    <property type="entry name" value="Amidohydro_3"/>
    <property type="match status" value="1"/>
</dbReference>
<dbReference type="AlphaFoldDB" id="A0A7D5BEQ9"/>
<dbReference type="InterPro" id="IPR023100">
    <property type="entry name" value="D-aminoacylase_insert_dom_sf"/>
</dbReference>
<dbReference type="GO" id="GO:0005829">
    <property type="term" value="C:cytosol"/>
    <property type="evidence" value="ECO:0007669"/>
    <property type="project" value="TreeGrafter"/>
</dbReference>
<dbReference type="EMBL" id="MT520818">
    <property type="protein sequence ID" value="QKW93895.1"/>
    <property type="molecule type" value="Genomic_DNA"/>
</dbReference>
<keyword evidence="3" id="KW-0378">Hydrolase</keyword>
<dbReference type="InterPro" id="IPR011059">
    <property type="entry name" value="Metal-dep_hydrolase_composite"/>
</dbReference>
<organism evidence="3">
    <name type="scientific">Vitiosangium cumulatum</name>
    <dbReference type="NCBI Taxonomy" id="1867796"/>
    <lineage>
        <taxon>Bacteria</taxon>
        <taxon>Pseudomonadati</taxon>
        <taxon>Myxococcota</taxon>
        <taxon>Myxococcia</taxon>
        <taxon>Myxococcales</taxon>
        <taxon>Cystobacterineae</taxon>
        <taxon>Archangiaceae</taxon>
        <taxon>Vitiosangium</taxon>
    </lineage>
</organism>
<proteinExistence type="predicted"/>
<dbReference type="Gene3D" id="3.20.20.140">
    <property type="entry name" value="Metal-dependent hydrolases"/>
    <property type="match status" value="2"/>
</dbReference>
<dbReference type="InterPro" id="IPR050378">
    <property type="entry name" value="Metallo-dep_Hydrolases_sf"/>
</dbReference>
<evidence type="ECO:0000259" key="2">
    <source>
        <dbReference type="Pfam" id="PF07969"/>
    </source>
</evidence>
<name>A0A7D5BEQ9_9BACT</name>
<dbReference type="InterPro" id="IPR013108">
    <property type="entry name" value="Amidohydro_3"/>
</dbReference>
<sequence length="607" mass="67434">MPASPYELVISNGLFFDGRGSPPRVRHLGIRDGRVADISESPLSPGPGTRVIDATGRWVMPGFIDLHTHYDAEVELAPSLSESVRHGVTSVMMGSCSLSLAVGTPEDLADQFCRVEAIPYETVRSLLERKKDWETLGEYLTHLDGLPLGPNVGSFVGHSALRAHVMGMERSLDAAVKPSSQELARMEALLREGLDEGYAGLSIMTLRWDKIGGNRPIRSRPLPSTFAGWSEYRRFTRILRERSRVFQGVPNITTKVNVFLFLWESVGLLRKPLKTTVISMMDSRANRGIHWQIGLLSRFFNHALEADFRWQALPEIFDLWSDGIDLVVFEEFGAGAAALHLQDAAERKRLLEAPEYRAWFKQQWKSLLLPKVFHRDFNQSRVLKAPDASLVGRSFADIARERGQDVVDTFLDLVARYGPELRWYTVMANDRPRELESIVSHPDVLIGFSDAGAHLRNMAHYNFPLRMLRLVREAEKRGEPVMPMERAVHRLTGEIADWLGLDAGTLAPGRRADVVVLDPARLGAGLDEPQEAPMEGFDGFVRLVNQNGGAVETVLINGRLAVHGGAITPELGRERGFGRVLRVGSGPVQALPEESRAPGSSHDRASA</sequence>
<reference evidence="3" key="1">
    <citation type="journal article" date="2020" name="Molecules">
        <title>2-Hydroxysorangiadenosine: Structure and Biosynthesis of a Myxobacterial Sesquiterpene-Nucleoside.</title>
        <authorList>
            <person name="Okoth D.A."/>
            <person name="Hug J.J."/>
            <person name="Garcia R."/>
            <person name="Sproer C."/>
            <person name="Overmann J."/>
            <person name="Muller R."/>
        </authorList>
    </citation>
    <scope>NUCLEOTIDE SEQUENCE</scope>
    <source>
        <strain evidence="3">MCy10943</strain>
    </source>
</reference>
<dbReference type="Gene3D" id="2.30.40.10">
    <property type="entry name" value="Urease, subunit C, domain 1"/>
    <property type="match status" value="1"/>
</dbReference>